<dbReference type="EMBL" id="JBHSLI010000004">
    <property type="protein sequence ID" value="MFC5293560.1"/>
    <property type="molecule type" value="Genomic_DNA"/>
</dbReference>
<feature type="domain" description="ChsH2 C-terminal OB-fold" evidence="1">
    <location>
        <begin position="53"/>
        <end position="114"/>
    </location>
</feature>
<dbReference type="InterPro" id="IPR002878">
    <property type="entry name" value="ChsH2_C"/>
</dbReference>
<dbReference type="PANTHER" id="PTHR34075:SF5">
    <property type="entry name" value="BLR3430 PROTEIN"/>
    <property type="match status" value="1"/>
</dbReference>
<organism evidence="3 4">
    <name type="scientific">Bosea minatitlanensis</name>
    <dbReference type="NCBI Taxonomy" id="128782"/>
    <lineage>
        <taxon>Bacteria</taxon>
        <taxon>Pseudomonadati</taxon>
        <taxon>Pseudomonadota</taxon>
        <taxon>Alphaproteobacteria</taxon>
        <taxon>Hyphomicrobiales</taxon>
        <taxon>Boseaceae</taxon>
        <taxon>Bosea</taxon>
    </lineage>
</organism>
<proteinExistence type="predicted"/>
<reference evidence="4" key="1">
    <citation type="journal article" date="2019" name="Int. J. Syst. Evol. Microbiol.">
        <title>The Global Catalogue of Microorganisms (GCM) 10K type strain sequencing project: providing services to taxonomists for standard genome sequencing and annotation.</title>
        <authorList>
            <consortium name="The Broad Institute Genomics Platform"/>
            <consortium name="The Broad Institute Genome Sequencing Center for Infectious Disease"/>
            <person name="Wu L."/>
            <person name="Ma J."/>
        </authorList>
    </citation>
    <scope>NUCLEOTIDE SEQUENCE [LARGE SCALE GENOMIC DNA]</scope>
    <source>
        <strain evidence="4">CGMCC 1.15643</strain>
    </source>
</reference>
<protein>
    <submittedName>
        <fullName evidence="3">Zn-ribbon domain-containing OB-fold protein</fullName>
    </submittedName>
</protein>
<dbReference type="RefSeq" id="WP_158446549.1">
    <property type="nucleotide sequence ID" value="NZ_JAOAOS010000013.1"/>
</dbReference>
<evidence type="ECO:0000313" key="4">
    <source>
        <dbReference type="Proteomes" id="UP001595976"/>
    </source>
</evidence>
<dbReference type="InterPro" id="IPR052513">
    <property type="entry name" value="Thioester_dehydratase-like"/>
</dbReference>
<dbReference type="InterPro" id="IPR022002">
    <property type="entry name" value="ChsH2_Znr"/>
</dbReference>
<keyword evidence="4" id="KW-1185">Reference proteome</keyword>
<dbReference type="Pfam" id="PF01796">
    <property type="entry name" value="OB_ChsH2_C"/>
    <property type="match status" value="1"/>
</dbReference>
<dbReference type="InterPro" id="IPR012340">
    <property type="entry name" value="NA-bd_OB-fold"/>
</dbReference>
<dbReference type="PANTHER" id="PTHR34075">
    <property type="entry name" value="BLR3430 PROTEIN"/>
    <property type="match status" value="1"/>
</dbReference>
<dbReference type="Proteomes" id="UP001595976">
    <property type="component" value="Unassembled WGS sequence"/>
</dbReference>
<name>A0ABW0F565_9HYPH</name>
<evidence type="ECO:0000259" key="1">
    <source>
        <dbReference type="Pfam" id="PF01796"/>
    </source>
</evidence>
<dbReference type="SUPFAM" id="SSF50249">
    <property type="entry name" value="Nucleic acid-binding proteins"/>
    <property type="match status" value="1"/>
</dbReference>
<evidence type="ECO:0000259" key="2">
    <source>
        <dbReference type="Pfam" id="PF12172"/>
    </source>
</evidence>
<evidence type="ECO:0000313" key="3">
    <source>
        <dbReference type="EMBL" id="MFC5293560.1"/>
    </source>
</evidence>
<gene>
    <name evidence="3" type="ORF">ACFPK2_11225</name>
</gene>
<comment type="caution">
    <text evidence="3">The sequence shown here is derived from an EMBL/GenBank/DDBJ whole genome shotgun (WGS) entry which is preliminary data.</text>
</comment>
<dbReference type="Pfam" id="PF12172">
    <property type="entry name" value="zf-ChsH2"/>
    <property type="match status" value="1"/>
</dbReference>
<accession>A0ABW0F565</accession>
<feature type="domain" description="ChsH2 rubredoxin-like zinc ribbon" evidence="2">
    <location>
        <begin position="16"/>
        <end position="46"/>
    </location>
</feature>
<sequence length="135" mass="15119">MANSRAFIQFYDEPMWESIRAQRWALQQCDDCSQYRYPPGPCCPHCVGMSASWKPLSGKGKIISWVVFHRQYFDNYKPPYNVVAVQLAEGPLVISNLVGPEPEGGWIGREVTICYEPDAEQGSIPKVKLSAPPAA</sequence>